<dbReference type="InterPro" id="IPR002727">
    <property type="entry name" value="DUF47"/>
</dbReference>
<comment type="similarity">
    <text evidence="1">Belongs to the UPF0111 family.</text>
</comment>
<dbReference type="Proteomes" id="UP001068021">
    <property type="component" value="Unassembled WGS sequence"/>
</dbReference>
<sequence>MKKFFGKETEVEKLSKLHVELVYQCVYKLVDVMEHFYEHDFNSMDDEVKEISRIEKEADDIRRKMEIEFFKGAFLPFDREDRINLAEQVDSVADAVQSTAYSISLGKITFPELFREDFTELVKASCDTVALLRDCIKMLDVDLGAALSKTHDIEKKEDEGDIVERRIISRLYESYRSEEISILKFMELKNIAEKIGNIADRAEDASDRVPIIVAKRKG</sequence>
<dbReference type="NCBIfam" id="TIGR00153">
    <property type="entry name" value="TIGR00153 family protein"/>
    <property type="match status" value="1"/>
</dbReference>
<keyword evidence="4" id="KW-1185">Reference proteome</keyword>
<evidence type="ECO:0000313" key="2">
    <source>
        <dbReference type="EMBL" id="MCZ3364686.1"/>
    </source>
</evidence>
<organism evidence="3">
    <name type="scientific">Methanobacterium veterum</name>
    <dbReference type="NCBI Taxonomy" id="408577"/>
    <lineage>
        <taxon>Archaea</taxon>
        <taxon>Methanobacteriati</taxon>
        <taxon>Methanobacteriota</taxon>
        <taxon>Methanomada group</taxon>
        <taxon>Methanobacteria</taxon>
        <taxon>Methanobacteriales</taxon>
        <taxon>Methanobacteriaceae</taxon>
        <taxon>Methanobacterium</taxon>
    </lineage>
</organism>
<dbReference type="EMBL" id="JAPVER010000018">
    <property type="protein sequence ID" value="MCZ3364686.1"/>
    <property type="molecule type" value="Genomic_DNA"/>
</dbReference>
<reference evidence="3" key="1">
    <citation type="submission" date="2022-12" db="EMBL/GenBank/DDBJ databases">
        <title>Reclassification of two methanogenic archaea species isolated from the Kolyma lowland permafrost.</title>
        <authorList>
            <person name="Trubitsyn V.E."/>
            <person name="Rivkina E.M."/>
            <person name="Shcherbakova V.A."/>
        </authorList>
    </citation>
    <scope>NUCLEOTIDE SEQUENCE</scope>
    <source>
        <strain evidence="2">M2</strain>
        <strain evidence="3">MK4</strain>
    </source>
</reference>
<dbReference type="SUPFAM" id="SSF109755">
    <property type="entry name" value="PhoU-like"/>
    <property type="match status" value="1"/>
</dbReference>
<proteinExistence type="inferred from homology"/>
<dbReference type="EMBL" id="JAPVES010000030">
    <property type="protein sequence ID" value="MCZ3372440.1"/>
    <property type="molecule type" value="Genomic_DNA"/>
</dbReference>
<dbReference type="RefSeq" id="WP_048080027.1">
    <property type="nucleotide sequence ID" value="NZ_JAPVER010000018.1"/>
</dbReference>
<evidence type="ECO:0000313" key="3">
    <source>
        <dbReference type="EMBL" id="MCZ3372440.1"/>
    </source>
</evidence>
<dbReference type="InterPro" id="IPR038078">
    <property type="entry name" value="PhoU-like_sf"/>
</dbReference>
<dbReference type="InterPro" id="IPR018445">
    <property type="entry name" value="Put_Phosphate_transp_reg"/>
</dbReference>
<dbReference type="PANTHER" id="PTHR36536">
    <property type="entry name" value="UPF0111 PROTEIN HI_1603"/>
    <property type="match status" value="1"/>
</dbReference>
<name>A0A9E5A2T3_9EURY</name>
<gene>
    <name evidence="3" type="ORF">O3H35_07330</name>
    <name evidence="2" type="ORF">O3H54_02215</name>
</gene>
<dbReference type="AlphaFoldDB" id="A0A9E5A2T3"/>
<evidence type="ECO:0000256" key="1">
    <source>
        <dbReference type="ARBA" id="ARBA00008591"/>
    </source>
</evidence>
<dbReference type="Gene3D" id="1.20.58.220">
    <property type="entry name" value="Phosphate transport system protein phou homolog 2, domain 2"/>
    <property type="match status" value="1"/>
</dbReference>
<dbReference type="Pfam" id="PF01865">
    <property type="entry name" value="PhoU_div"/>
    <property type="match status" value="1"/>
</dbReference>
<evidence type="ECO:0000313" key="4">
    <source>
        <dbReference type="Proteomes" id="UP001068021"/>
    </source>
</evidence>
<accession>A0A9E5A2T3</accession>
<dbReference type="PANTHER" id="PTHR36536:SF3">
    <property type="entry name" value="UPF0111 PROTEIN HI_1603"/>
    <property type="match status" value="1"/>
</dbReference>
<protein>
    <submittedName>
        <fullName evidence="3">TIGR00153 family protein</fullName>
    </submittedName>
</protein>
<dbReference type="Proteomes" id="UP001074446">
    <property type="component" value="Unassembled WGS sequence"/>
</dbReference>
<comment type="caution">
    <text evidence="3">The sequence shown here is derived from an EMBL/GenBank/DDBJ whole genome shotgun (WGS) entry which is preliminary data.</text>
</comment>